<comment type="cofactor">
    <cofactor evidence="2">
        <name>Ca(2+)</name>
        <dbReference type="ChEBI" id="CHEBI:29108"/>
    </cofactor>
</comment>
<keyword evidence="9 11" id="KW-0413">Isomerase</keyword>
<proteinExistence type="inferred from homology"/>
<name>A0ABR9XFK0_9SPHI</name>
<dbReference type="InterPro" id="IPR014718">
    <property type="entry name" value="GH-type_carb-bd"/>
</dbReference>
<dbReference type="InterPro" id="IPR015443">
    <property type="entry name" value="Aldose_1-epimerase"/>
</dbReference>
<comment type="subunit">
    <text evidence="5">Monomer.</text>
</comment>
<comment type="similarity">
    <text evidence="4 11">Belongs to the aldose epimerase family.</text>
</comment>
<comment type="pathway">
    <text evidence="3 11">Carbohydrate metabolism; hexose metabolism.</text>
</comment>
<evidence type="ECO:0000256" key="7">
    <source>
        <dbReference type="ARBA" id="ARBA00014165"/>
    </source>
</evidence>
<evidence type="ECO:0000256" key="6">
    <source>
        <dbReference type="ARBA" id="ARBA00013185"/>
    </source>
</evidence>
<organism evidence="12 13">
    <name type="scientific">Mucilaginibacter boryungensis</name>
    <dbReference type="NCBI Taxonomy" id="768480"/>
    <lineage>
        <taxon>Bacteria</taxon>
        <taxon>Pseudomonadati</taxon>
        <taxon>Bacteroidota</taxon>
        <taxon>Sphingobacteriia</taxon>
        <taxon>Sphingobacteriales</taxon>
        <taxon>Sphingobacteriaceae</taxon>
        <taxon>Mucilaginibacter</taxon>
    </lineage>
</organism>
<evidence type="ECO:0000256" key="5">
    <source>
        <dbReference type="ARBA" id="ARBA00011245"/>
    </source>
</evidence>
<evidence type="ECO:0000256" key="2">
    <source>
        <dbReference type="ARBA" id="ARBA00001913"/>
    </source>
</evidence>
<dbReference type="EMBL" id="JADFFM010000001">
    <property type="protein sequence ID" value="MBE9665803.1"/>
    <property type="molecule type" value="Genomic_DNA"/>
</dbReference>
<dbReference type="PROSITE" id="PS00545">
    <property type="entry name" value="ALDOSE_1_EPIMERASE"/>
    <property type="match status" value="1"/>
</dbReference>
<evidence type="ECO:0000256" key="10">
    <source>
        <dbReference type="ARBA" id="ARBA00023277"/>
    </source>
</evidence>
<evidence type="ECO:0000256" key="3">
    <source>
        <dbReference type="ARBA" id="ARBA00005028"/>
    </source>
</evidence>
<dbReference type="InterPro" id="IPR008183">
    <property type="entry name" value="Aldose_1/G6P_1-epimerase"/>
</dbReference>
<evidence type="ECO:0000256" key="4">
    <source>
        <dbReference type="ARBA" id="ARBA00006206"/>
    </source>
</evidence>
<comment type="caution">
    <text evidence="12">The sequence shown here is derived from an EMBL/GenBank/DDBJ whole genome shotgun (WGS) entry which is preliminary data.</text>
</comment>
<reference evidence="12 13" key="1">
    <citation type="submission" date="2020-10" db="EMBL/GenBank/DDBJ databases">
        <title>Mucilaginibacter mali sp. nov., isolated from rhizosphere soil of apple orchard.</title>
        <authorList>
            <person name="Lee J.-S."/>
            <person name="Kim H.S."/>
            <person name="Kim J.-S."/>
        </authorList>
    </citation>
    <scope>NUCLEOTIDE SEQUENCE [LARGE SCALE GENOMIC DNA]</scope>
    <source>
        <strain evidence="12 13">KCTC 23157</strain>
    </source>
</reference>
<dbReference type="Pfam" id="PF01263">
    <property type="entry name" value="Aldose_epim"/>
    <property type="match status" value="1"/>
</dbReference>
<evidence type="ECO:0000256" key="1">
    <source>
        <dbReference type="ARBA" id="ARBA00001614"/>
    </source>
</evidence>
<dbReference type="PIRSF" id="PIRSF005096">
    <property type="entry name" value="GALM"/>
    <property type="match status" value="1"/>
</dbReference>
<dbReference type="SUPFAM" id="SSF74650">
    <property type="entry name" value="Galactose mutarotase-like"/>
    <property type="match status" value="1"/>
</dbReference>
<evidence type="ECO:0000256" key="9">
    <source>
        <dbReference type="ARBA" id="ARBA00023235"/>
    </source>
</evidence>
<dbReference type="Gene3D" id="2.70.98.10">
    <property type="match status" value="1"/>
</dbReference>
<keyword evidence="10 11" id="KW-0119">Carbohydrate metabolism</keyword>
<comment type="catalytic activity">
    <reaction evidence="1 11">
        <text>alpha-D-glucose = beta-D-glucose</text>
        <dbReference type="Rhea" id="RHEA:10264"/>
        <dbReference type="ChEBI" id="CHEBI:15903"/>
        <dbReference type="ChEBI" id="CHEBI:17925"/>
        <dbReference type="EC" id="5.1.3.3"/>
    </reaction>
</comment>
<dbReference type="NCBIfam" id="NF008277">
    <property type="entry name" value="PRK11055.1"/>
    <property type="match status" value="1"/>
</dbReference>
<dbReference type="PANTHER" id="PTHR10091">
    <property type="entry name" value="ALDOSE-1-EPIMERASE"/>
    <property type="match status" value="1"/>
</dbReference>
<evidence type="ECO:0000256" key="8">
    <source>
        <dbReference type="ARBA" id="ARBA00022837"/>
    </source>
</evidence>
<accession>A0ABR9XFK0</accession>
<dbReference type="Proteomes" id="UP000632774">
    <property type="component" value="Unassembled WGS sequence"/>
</dbReference>
<dbReference type="InterPro" id="IPR011013">
    <property type="entry name" value="Gal_mutarotase_sf_dom"/>
</dbReference>
<dbReference type="InterPro" id="IPR018052">
    <property type="entry name" value="Ald1_epimerase_CS"/>
</dbReference>
<dbReference type="RefSeq" id="WP_194105190.1">
    <property type="nucleotide sequence ID" value="NZ_JADFFM010000001.1"/>
</dbReference>
<evidence type="ECO:0000313" key="12">
    <source>
        <dbReference type="EMBL" id="MBE9665803.1"/>
    </source>
</evidence>
<dbReference type="InterPro" id="IPR047215">
    <property type="entry name" value="Galactose_mutarotase-like"/>
</dbReference>
<evidence type="ECO:0000313" key="13">
    <source>
        <dbReference type="Proteomes" id="UP000632774"/>
    </source>
</evidence>
<keyword evidence="13" id="KW-1185">Reference proteome</keyword>
<keyword evidence="8" id="KW-0106">Calcium</keyword>
<dbReference type="EC" id="5.1.3.3" evidence="6 11"/>
<evidence type="ECO:0000256" key="11">
    <source>
        <dbReference type="PIRNR" id="PIRNR005096"/>
    </source>
</evidence>
<dbReference type="CDD" id="cd09019">
    <property type="entry name" value="galactose_mutarotase_like"/>
    <property type="match status" value="1"/>
</dbReference>
<sequence length="339" mass="38122">MKLTKKLWGRHEGKDVYLFHLSNDKMEISVSNFGATITSIFVPDKNGSRDNIVLNYPDLSGYVNDNYYMGCTVGRFAGRIANARVEINEVVYPLAANDGGKNIHLHGGNKGFNKQVFDVASEKTTDDTASVTFNYRSPHLEEGYPGNLDVWVTFELTIDNYLNIRYQCLTDRDTHVNLTNHCYFNLSGNTKSALTHKLFINGDKYVVTDNNYIPTGELKPVTNTPYDFRNPHTIADSKPNGYYNECYVLNVDTGKPAAILSDDTTGRQVIVETDMPGLLFYSGDYLGGQFSKNSGLCLETQFFPDTPNHRDFPGSLLKAGEQWESCTQFTFKWVDVPLT</sequence>
<gene>
    <name evidence="12" type="ORF">IRJ18_05475</name>
</gene>
<dbReference type="PANTHER" id="PTHR10091:SF0">
    <property type="entry name" value="GALACTOSE MUTAROTASE"/>
    <property type="match status" value="1"/>
</dbReference>
<protein>
    <recommendedName>
        <fullName evidence="7 11">Aldose 1-epimerase</fullName>
        <ecNumber evidence="6 11">5.1.3.3</ecNumber>
    </recommendedName>
</protein>